<evidence type="ECO:0000256" key="7">
    <source>
        <dbReference type="ARBA" id="ARBA00022989"/>
    </source>
</evidence>
<comment type="domain">
    <text evidence="13">The DHHC domain is required for palmitoyltransferase activity.</text>
</comment>
<dbReference type="EC" id="2.3.1.225" evidence="13"/>
<keyword evidence="7 13" id="KW-1133">Transmembrane helix</keyword>
<dbReference type="Pfam" id="PF12796">
    <property type="entry name" value="Ank_2"/>
    <property type="match status" value="2"/>
</dbReference>
<protein>
    <recommendedName>
        <fullName evidence="13">S-acyltransferase</fullName>
        <ecNumber evidence="13">2.3.1.225</ecNumber>
    </recommendedName>
    <alternativeName>
        <fullName evidence="13">Palmitoyltransferase</fullName>
    </alternativeName>
</protein>
<dbReference type="AlphaFoldDB" id="A0A8J4LN66"/>
<dbReference type="PANTHER" id="PTHR24161">
    <property type="entry name" value="ANK_REP_REGION DOMAIN-CONTAINING PROTEIN-RELATED"/>
    <property type="match status" value="1"/>
</dbReference>
<dbReference type="InterPro" id="IPR001594">
    <property type="entry name" value="Palmitoyltrfase_DHHC"/>
</dbReference>
<comment type="caution">
    <text evidence="14">The sequence shown here is derived from an EMBL/GenBank/DDBJ whole genome shotgun (WGS) entry which is preliminary data.</text>
</comment>
<evidence type="ECO:0000256" key="11">
    <source>
        <dbReference type="ARBA" id="ARBA00023288"/>
    </source>
</evidence>
<sequence>MQPAMVDTLCKACAYGDFDRLRQFTEADPSSVNKPDENGYYPLQWAALNNRVPESTYLLQHGTNVNATDHTGQTALHWAAVRGSLPVIEALLRHGADWELRDNRGYTVAHVAAQYGQTAVLYHLALRWNADVDVPDNDGRTPLHWAAYKGFHDTIRLLLVLDARYTLPDKEGCTPLHWAAIKGNGEACTVLLQGGSACVLSYTDVTGSTPAQLAIDKGHRYLGLYLAEYKSKHEPGGGATGGLFGKHGRLSWLTATQLCPFIWGLIISLVSMFLYKVMEPSMGLLLRFWGWSVVVSASLALVLLYRVTTSDPGYIPTGWETYSKRDNGGGGNGSGNGSSGNLVADVQAPLVSSAASSSSAAVQRSIATAGNGGGGGVSGSCGASHDAKYGNVKMLDSPALWAGNWQQLCVTCRIVRPLRAKHCSVTNRCIEVFDHFCPWVGNAIGKGNRHLFLAFLWMALYAMVVSAVVGIIQINRHVKDTYWRPDSLVWMVVFEVIDVFIGLSVAALAIAQASQVARNVTTNELANWHRYRYLQGPDGATFMNPFSRGCVDNCKEACSPATVPMAPVFLSRDKQHSTTAVCGKGGCRSCHA</sequence>
<organism evidence="14 15">
    <name type="scientific">Volvox reticuliferus</name>
    <dbReference type="NCBI Taxonomy" id="1737510"/>
    <lineage>
        <taxon>Eukaryota</taxon>
        <taxon>Viridiplantae</taxon>
        <taxon>Chlorophyta</taxon>
        <taxon>core chlorophytes</taxon>
        <taxon>Chlorophyceae</taxon>
        <taxon>CS clade</taxon>
        <taxon>Chlamydomonadales</taxon>
        <taxon>Volvocaceae</taxon>
        <taxon>Volvox</taxon>
    </lineage>
</organism>
<comment type="catalytic activity">
    <reaction evidence="12 13">
        <text>L-cysteinyl-[protein] + hexadecanoyl-CoA = S-hexadecanoyl-L-cysteinyl-[protein] + CoA</text>
        <dbReference type="Rhea" id="RHEA:36683"/>
        <dbReference type="Rhea" id="RHEA-COMP:10131"/>
        <dbReference type="Rhea" id="RHEA-COMP:11032"/>
        <dbReference type="ChEBI" id="CHEBI:29950"/>
        <dbReference type="ChEBI" id="CHEBI:57287"/>
        <dbReference type="ChEBI" id="CHEBI:57379"/>
        <dbReference type="ChEBI" id="CHEBI:74151"/>
        <dbReference type="EC" id="2.3.1.225"/>
    </reaction>
</comment>
<dbReference type="PANTHER" id="PTHR24161:SF17">
    <property type="entry name" value="PALMITOYLTRANSFERASE"/>
    <property type="match status" value="1"/>
</dbReference>
<dbReference type="GO" id="GO:0000139">
    <property type="term" value="C:Golgi membrane"/>
    <property type="evidence" value="ECO:0007669"/>
    <property type="project" value="UniProtKB-SubCell"/>
</dbReference>
<dbReference type="EMBL" id="BNCQ01000012">
    <property type="protein sequence ID" value="GIM02554.1"/>
    <property type="molecule type" value="Genomic_DNA"/>
</dbReference>
<keyword evidence="5 13" id="KW-0812">Transmembrane</keyword>
<evidence type="ECO:0000256" key="3">
    <source>
        <dbReference type="ARBA" id="ARBA00008574"/>
    </source>
</evidence>
<dbReference type="SMART" id="SM00248">
    <property type="entry name" value="ANK"/>
    <property type="match status" value="5"/>
</dbReference>
<dbReference type="GO" id="GO:0019706">
    <property type="term" value="F:protein-cysteine S-palmitoyltransferase activity"/>
    <property type="evidence" value="ECO:0007669"/>
    <property type="project" value="UniProtKB-EC"/>
</dbReference>
<dbReference type="SUPFAM" id="SSF48403">
    <property type="entry name" value="Ankyrin repeat"/>
    <property type="match status" value="1"/>
</dbReference>
<feature type="transmembrane region" description="Helical" evidence="13">
    <location>
        <begin position="258"/>
        <end position="278"/>
    </location>
</feature>
<dbReference type="InterPro" id="IPR002110">
    <property type="entry name" value="Ankyrin_rpt"/>
</dbReference>
<evidence type="ECO:0000256" key="10">
    <source>
        <dbReference type="ARBA" id="ARBA00023136"/>
    </source>
</evidence>
<keyword evidence="11" id="KW-0449">Lipoprotein</keyword>
<reference evidence="14" key="1">
    <citation type="journal article" date="2021" name="Proc. Natl. Acad. Sci. U.S.A.">
        <title>Three genomes in the algal genus Volvox reveal the fate of a haploid sex-determining region after a transition to homothallism.</title>
        <authorList>
            <person name="Yamamoto K."/>
            <person name="Hamaji T."/>
            <person name="Kawai-Toyooka H."/>
            <person name="Matsuzaki R."/>
            <person name="Takahashi F."/>
            <person name="Nishimura Y."/>
            <person name="Kawachi M."/>
            <person name="Noguchi H."/>
            <person name="Minakuchi Y."/>
            <person name="Umen J.G."/>
            <person name="Toyoda A."/>
            <person name="Nozaki H."/>
        </authorList>
    </citation>
    <scope>NUCLEOTIDE SEQUENCE</scope>
    <source>
        <strain evidence="14">NIES-3785</strain>
    </source>
</reference>
<evidence type="ECO:0000256" key="12">
    <source>
        <dbReference type="ARBA" id="ARBA00048048"/>
    </source>
</evidence>
<feature type="transmembrane region" description="Helical" evidence="13">
    <location>
        <begin position="284"/>
        <end position="305"/>
    </location>
</feature>
<keyword evidence="6" id="KW-0677">Repeat</keyword>
<evidence type="ECO:0000256" key="6">
    <source>
        <dbReference type="ARBA" id="ARBA00022737"/>
    </source>
</evidence>
<evidence type="ECO:0000256" key="9">
    <source>
        <dbReference type="ARBA" id="ARBA00023043"/>
    </source>
</evidence>
<evidence type="ECO:0000256" key="5">
    <source>
        <dbReference type="ARBA" id="ARBA00022692"/>
    </source>
</evidence>
<dbReference type="Pfam" id="PF01529">
    <property type="entry name" value="DHHC"/>
    <property type="match status" value="1"/>
</dbReference>
<dbReference type="PROSITE" id="PS50216">
    <property type="entry name" value="DHHC"/>
    <property type="match status" value="1"/>
</dbReference>
<dbReference type="PROSITE" id="PS50297">
    <property type="entry name" value="ANK_REP_REGION"/>
    <property type="match status" value="4"/>
</dbReference>
<dbReference type="OrthoDB" id="331948at2759"/>
<gene>
    <name evidence="14" type="ORF">Vretimale_7375</name>
</gene>
<name>A0A8J4LN66_9CHLO</name>
<evidence type="ECO:0000313" key="15">
    <source>
        <dbReference type="Proteomes" id="UP000722791"/>
    </source>
</evidence>
<dbReference type="PROSITE" id="PS50088">
    <property type="entry name" value="ANK_REPEAT"/>
    <property type="match status" value="5"/>
</dbReference>
<accession>A0A8J4LN66</accession>
<keyword evidence="9" id="KW-0040">ANK repeat</keyword>
<dbReference type="Proteomes" id="UP000722791">
    <property type="component" value="Unassembled WGS sequence"/>
</dbReference>
<keyword evidence="10 13" id="KW-0472">Membrane</keyword>
<dbReference type="Pfam" id="PF13637">
    <property type="entry name" value="Ank_4"/>
    <property type="match status" value="1"/>
</dbReference>
<comment type="subcellular location">
    <subcellularLocation>
        <location evidence="1">Endomembrane system</location>
        <topology evidence="1">Multi-pass membrane protein</topology>
    </subcellularLocation>
    <subcellularLocation>
        <location evidence="2">Golgi apparatus membrane</location>
    </subcellularLocation>
</comment>
<keyword evidence="4 13" id="KW-0808">Transferase</keyword>
<keyword evidence="13" id="KW-0012">Acyltransferase</keyword>
<comment type="similarity">
    <text evidence="3 13">Belongs to the DHHC palmitoyltransferase family.</text>
</comment>
<proteinExistence type="inferred from homology"/>
<evidence type="ECO:0000256" key="8">
    <source>
        <dbReference type="ARBA" id="ARBA00023034"/>
    </source>
</evidence>
<evidence type="ECO:0000256" key="1">
    <source>
        <dbReference type="ARBA" id="ARBA00004127"/>
    </source>
</evidence>
<evidence type="ECO:0000256" key="2">
    <source>
        <dbReference type="ARBA" id="ARBA00004394"/>
    </source>
</evidence>
<feature type="transmembrane region" description="Helical" evidence="13">
    <location>
        <begin position="451"/>
        <end position="475"/>
    </location>
</feature>
<evidence type="ECO:0000313" key="14">
    <source>
        <dbReference type="EMBL" id="GIM02554.1"/>
    </source>
</evidence>
<dbReference type="FunFam" id="1.25.40.20:FF:000300">
    <property type="entry name" value="S-acyltransferase"/>
    <property type="match status" value="1"/>
</dbReference>
<keyword evidence="8" id="KW-0333">Golgi apparatus</keyword>
<feature type="transmembrane region" description="Helical" evidence="13">
    <location>
        <begin position="487"/>
        <end position="511"/>
    </location>
</feature>
<dbReference type="Gene3D" id="1.25.40.20">
    <property type="entry name" value="Ankyrin repeat-containing domain"/>
    <property type="match status" value="2"/>
</dbReference>
<evidence type="ECO:0000256" key="4">
    <source>
        <dbReference type="ARBA" id="ARBA00022679"/>
    </source>
</evidence>
<evidence type="ECO:0000256" key="13">
    <source>
        <dbReference type="RuleBase" id="RU079119"/>
    </source>
</evidence>
<dbReference type="InterPro" id="IPR036770">
    <property type="entry name" value="Ankyrin_rpt-contain_sf"/>
</dbReference>